<dbReference type="Gramene" id="KQL24922">
    <property type="protein sequence ID" value="KQL24922"/>
    <property type="gene ID" value="SETIT_033654mg"/>
</dbReference>
<keyword evidence="2" id="KW-1185">Reference proteome</keyword>
<dbReference type="HOGENOM" id="CLU_3393059_0_0_1"/>
<dbReference type="InParanoid" id="K4A450"/>
<protein>
    <submittedName>
        <fullName evidence="1">Uncharacterized protein</fullName>
    </submittedName>
</protein>
<accession>K4A450</accession>
<dbReference type="EMBL" id="AGNK02001149">
    <property type="status" value="NOT_ANNOTATED_CDS"/>
    <property type="molecule type" value="Genomic_DNA"/>
</dbReference>
<organism evidence="1 2">
    <name type="scientific">Setaria italica</name>
    <name type="common">Foxtail millet</name>
    <name type="synonym">Panicum italicum</name>
    <dbReference type="NCBI Taxonomy" id="4555"/>
    <lineage>
        <taxon>Eukaryota</taxon>
        <taxon>Viridiplantae</taxon>
        <taxon>Streptophyta</taxon>
        <taxon>Embryophyta</taxon>
        <taxon>Tracheophyta</taxon>
        <taxon>Spermatophyta</taxon>
        <taxon>Magnoliopsida</taxon>
        <taxon>Liliopsida</taxon>
        <taxon>Poales</taxon>
        <taxon>Poaceae</taxon>
        <taxon>PACMAD clade</taxon>
        <taxon>Panicoideae</taxon>
        <taxon>Panicodae</taxon>
        <taxon>Paniceae</taxon>
        <taxon>Cenchrinae</taxon>
        <taxon>Setaria</taxon>
    </lineage>
</organism>
<reference evidence="2" key="1">
    <citation type="journal article" date="2012" name="Nat. Biotechnol.">
        <title>Reference genome sequence of the model plant Setaria.</title>
        <authorList>
            <person name="Bennetzen J.L."/>
            <person name="Schmutz J."/>
            <person name="Wang H."/>
            <person name="Percifield R."/>
            <person name="Hawkins J."/>
            <person name="Pontaroli A.C."/>
            <person name="Estep M."/>
            <person name="Feng L."/>
            <person name="Vaughn J.N."/>
            <person name="Grimwood J."/>
            <person name="Jenkins J."/>
            <person name="Barry K."/>
            <person name="Lindquist E."/>
            <person name="Hellsten U."/>
            <person name="Deshpande S."/>
            <person name="Wang X."/>
            <person name="Wu X."/>
            <person name="Mitros T."/>
            <person name="Triplett J."/>
            <person name="Yang X."/>
            <person name="Ye C.Y."/>
            <person name="Mauro-Herrera M."/>
            <person name="Wang L."/>
            <person name="Li P."/>
            <person name="Sharma M."/>
            <person name="Sharma R."/>
            <person name="Ronald P.C."/>
            <person name="Panaud O."/>
            <person name="Kellogg E.A."/>
            <person name="Brutnell T.P."/>
            <person name="Doust A.N."/>
            <person name="Tuskan G.A."/>
            <person name="Rokhsar D."/>
            <person name="Devos K.M."/>
        </authorList>
    </citation>
    <scope>NUCLEOTIDE SEQUENCE [LARGE SCALE GENOMIC DNA]</scope>
    <source>
        <strain evidence="2">cv. Yugu1</strain>
    </source>
</reference>
<dbReference type="Proteomes" id="UP000004995">
    <property type="component" value="Unassembled WGS sequence"/>
</dbReference>
<reference evidence="1" key="2">
    <citation type="submission" date="2018-08" db="UniProtKB">
        <authorList>
            <consortium name="EnsemblPlants"/>
        </authorList>
    </citation>
    <scope>IDENTIFICATION</scope>
    <source>
        <strain evidence="1">Yugu1</strain>
    </source>
</reference>
<name>K4A450_SETIT</name>
<sequence length="32" mass="3635">MPLFLLLLPEGAFVTVRQIWSYLIIFSLGILA</sequence>
<proteinExistence type="predicted"/>
<dbReference type="EnsemblPlants" id="KQL24922">
    <property type="protein sequence ID" value="KQL24922"/>
    <property type="gene ID" value="SETIT_033654mg"/>
</dbReference>
<evidence type="ECO:0000313" key="2">
    <source>
        <dbReference type="Proteomes" id="UP000004995"/>
    </source>
</evidence>
<evidence type="ECO:0000313" key="1">
    <source>
        <dbReference type="EnsemblPlants" id="KQL24922"/>
    </source>
</evidence>
<dbReference type="AlphaFoldDB" id="K4A450"/>